<protein>
    <recommendedName>
        <fullName evidence="4">MARVEL domain-containing protein</fullName>
    </recommendedName>
</protein>
<evidence type="ECO:0000256" key="1">
    <source>
        <dbReference type="SAM" id="Phobius"/>
    </source>
</evidence>
<dbReference type="HOGENOM" id="CLU_1510993_0_0_1"/>
<feature type="transmembrane region" description="Helical" evidence="1">
    <location>
        <begin position="24"/>
        <end position="45"/>
    </location>
</feature>
<feature type="transmembrane region" description="Helical" evidence="1">
    <location>
        <begin position="91"/>
        <end position="110"/>
    </location>
</feature>
<proteinExistence type="predicted"/>
<dbReference type="OrthoDB" id="2558918at2759"/>
<feature type="transmembrane region" description="Helical" evidence="1">
    <location>
        <begin position="66"/>
        <end position="85"/>
    </location>
</feature>
<keyword evidence="1" id="KW-0812">Transmembrane</keyword>
<evidence type="ECO:0008006" key="4">
    <source>
        <dbReference type="Google" id="ProtNLM"/>
    </source>
</evidence>
<keyword evidence="1" id="KW-1133">Transmembrane helix</keyword>
<organism evidence="2 3">
    <name type="scientific">Sphaerobolus stellatus (strain SS14)</name>
    <dbReference type="NCBI Taxonomy" id="990650"/>
    <lineage>
        <taxon>Eukaryota</taxon>
        <taxon>Fungi</taxon>
        <taxon>Dikarya</taxon>
        <taxon>Basidiomycota</taxon>
        <taxon>Agaricomycotina</taxon>
        <taxon>Agaricomycetes</taxon>
        <taxon>Phallomycetidae</taxon>
        <taxon>Geastrales</taxon>
        <taxon>Sphaerobolaceae</taxon>
        <taxon>Sphaerobolus</taxon>
    </lineage>
</organism>
<evidence type="ECO:0000313" key="3">
    <source>
        <dbReference type="Proteomes" id="UP000054279"/>
    </source>
</evidence>
<dbReference type="AlphaFoldDB" id="A0A0C9V543"/>
<reference evidence="2 3" key="1">
    <citation type="submission" date="2014-06" db="EMBL/GenBank/DDBJ databases">
        <title>Evolutionary Origins and Diversification of the Mycorrhizal Mutualists.</title>
        <authorList>
            <consortium name="DOE Joint Genome Institute"/>
            <consortium name="Mycorrhizal Genomics Consortium"/>
            <person name="Kohler A."/>
            <person name="Kuo A."/>
            <person name="Nagy L.G."/>
            <person name="Floudas D."/>
            <person name="Copeland A."/>
            <person name="Barry K.W."/>
            <person name="Cichocki N."/>
            <person name="Veneault-Fourrey C."/>
            <person name="LaButti K."/>
            <person name="Lindquist E.A."/>
            <person name="Lipzen A."/>
            <person name="Lundell T."/>
            <person name="Morin E."/>
            <person name="Murat C."/>
            <person name="Riley R."/>
            <person name="Ohm R."/>
            <person name="Sun H."/>
            <person name="Tunlid A."/>
            <person name="Henrissat B."/>
            <person name="Grigoriev I.V."/>
            <person name="Hibbett D.S."/>
            <person name="Martin F."/>
        </authorList>
    </citation>
    <scope>NUCLEOTIDE SEQUENCE [LARGE SCALE GENOMIC DNA]</scope>
    <source>
        <strain evidence="2 3">SS14</strain>
    </source>
</reference>
<evidence type="ECO:0000313" key="2">
    <source>
        <dbReference type="EMBL" id="KIJ41959.1"/>
    </source>
</evidence>
<gene>
    <name evidence="2" type="ORF">M422DRAFT_254982</name>
</gene>
<name>A0A0C9V543_SPHS4</name>
<dbReference type="Proteomes" id="UP000054279">
    <property type="component" value="Unassembled WGS sequence"/>
</dbReference>
<keyword evidence="3" id="KW-1185">Reference proteome</keyword>
<feature type="transmembrane region" description="Helical" evidence="1">
    <location>
        <begin position="143"/>
        <end position="167"/>
    </location>
</feature>
<accession>A0A0C9V543</accession>
<sequence>MVAATKKEVPTGPAPKFVPGFRSIFYLTLWVLIFALTVSELGLVSQQIHKYGRNAENYASLQYKNSLGLLLCAVLVSLILSLTHFKANFGIVSFFALVLATFFGTGAGIIRTSTPFRGHGCSTKSVESYDPKWRPYVQECSRIVAIEGVAWSLWVLYIVLLVGIVTYKIGFRLKSTPGGFYSV</sequence>
<dbReference type="EMBL" id="KN837133">
    <property type="protein sequence ID" value="KIJ41959.1"/>
    <property type="molecule type" value="Genomic_DNA"/>
</dbReference>
<keyword evidence="1" id="KW-0472">Membrane</keyword>